<evidence type="ECO:0000256" key="2">
    <source>
        <dbReference type="ARBA" id="ARBA00023004"/>
    </source>
</evidence>
<dbReference type="InterPro" id="IPR016187">
    <property type="entry name" value="CTDL_fold"/>
</dbReference>
<dbReference type="PANTHER" id="PTHR23150">
    <property type="entry name" value="SULFATASE MODIFYING FACTOR 1, 2"/>
    <property type="match status" value="1"/>
</dbReference>
<evidence type="ECO:0000313" key="6">
    <source>
        <dbReference type="EMBL" id="MBE7941921.1"/>
    </source>
</evidence>
<dbReference type="Proteomes" id="UP000715965">
    <property type="component" value="Unassembled WGS sequence"/>
</dbReference>
<protein>
    <submittedName>
        <fullName evidence="6">Ergothioneine biosynthesis protein EgtB</fullName>
    </submittedName>
</protein>
<keyword evidence="2" id="KW-0408">Iron</keyword>
<keyword evidence="7" id="KW-1185">Reference proteome</keyword>
<comment type="caution">
    <text evidence="6">The sequence shown here is derived from an EMBL/GenBank/DDBJ whole genome shotgun (WGS) entry which is preliminary data.</text>
</comment>
<reference evidence="6 7" key="1">
    <citation type="submission" date="2020-10" db="EMBL/GenBank/DDBJ databases">
        <title>Draft genome of Ramlibacter aquaticus LMG 30558.</title>
        <authorList>
            <person name="Props R."/>
        </authorList>
    </citation>
    <scope>NUCLEOTIDE SEQUENCE [LARGE SCALE GENOMIC DNA]</scope>
    <source>
        <strain evidence="6 7">LMG 30558</strain>
    </source>
</reference>
<organism evidence="6 7">
    <name type="scientific">Ramlibacter aquaticus</name>
    <dbReference type="NCBI Taxonomy" id="2780094"/>
    <lineage>
        <taxon>Bacteria</taxon>
        <taxon>Pseudomonadati</taxon>
        <taxon>Pseudomonadota</taxon>
        <taxon>Betaproteobacteria</taxon>
        <taxon>Burkholderiales</taxon>
        <taxon>Comamonadaceae</taxon>
        <taxon>Ramlibacter</taxon>
    </lineage>
</organism>
<dbReference type="InterPro" id="IPR017806">
    <property type="entry name" value="EgtB"/>
</dbReference>
<accession>A0ABR9SHS9</accession>
<evidence type="ECO:0000259" key="4">
    <source>
        <dbReference type="Pfam" id="PF03781"/>
    </source>
</evidence>
<proteinExistence type="predicted"/>
<dbReference type="InterPro" id="IPR024775">
    <property type="entry name" value="DinB-like"/>
</dbReference>
<dbReference type="InterPro" id="IPR051043">
    <property type="entry name" value="Sulfatase_Mod_Factor_Kinase"/>
</dbReference>
<evidence type="ECO:0000256" key="3">
    <source>
        <dbReference type="ARBA" id="ARBA00037882"/>
    </source>
</evidence>
<feature type="domain" description="DinB-like" evidence="5">
    <location>
        <begin position="24"/>
        <end position="159"/>
    </location>
</feature>
<dbReference type="Pfam" id="PF03781">
    <property type="entry name" value="FGE-sulfatase"/>
    <property type="match status" value="1"/>
</dbReference>
<name>A0ABR9SHS9_9BURK</name>
<evidence type="ECO:0000259" key="5">
    <source>
        <dbReference type="Pfam" id="PF12867"/>
    </source>
</evidence>
<dbReference type="Pfam" id="PF12867">
    <property type="entry name" value="DinB_2"/>
    <property type="match status" value="1"/>
</dbReference>
<dbReference type="RefSeq" id="WP_193781482.1">
    <property type="nucleotide sequence ID" value="NZ_JADDOJ010000070.1"/>
</dbReference>
<evidence type="ECO:0000313" key="7">
    <source>
        <dbReference type="Proteomes" id="UP000715965"/>
    </source>
</evidence>
<comment type="pathway">
    <text evidence="3">Amino-acid biosynthesis; ergothioneine biosynthesis.</text>
</comment>
<dbReference type="SUPFAM" id="SSF56436">
    <property type="entry name" value="C-type lectin-like"/>
    <property type="match status" value="1"/>
</dbReference>
<dbReference type="EMBL" id="JADDOJ010000070">
    <property type="protein sequence ID" value="MBE7941921.1"/>
    <property type="molecule type" value="Genomic_DNA"/>
</dbReference>
<dbReference type="InterPro" id="IPR042095">
    <property type="entry name" value="SUMF_sf"/>
</dbReference>
<keyword evidence="1" id="KW-0560">Oxidoreductase</keyword>
<evidence type="ECO:0000256" key="1">
    <source>
        <dbReference type="ARBA" id="ARBA00023002"/>
    </source>
</evidence>
<dbReference type="InterPro" id="IPR005532">
    <property type="entry name" value="SUMF_dom"/>
</dbReference>
<dbReference type="NCBIfam" id="TIGR03440">
    <property type="entry name" value="egtB_TIGR03440"/>
    <property type="match status" value="1"/>
</dbReference>
<feature type="domain" description="Sulfatase-modifying factor enzyme-like" evidence="4">
    <location>
        <begin position="198"/>
        <end position="334"/>
    </location>
</feature>
<dbReference type="PANTHER" id="PTHR23150:SF36">
    <property type="entry name" value="HERCYNINE OXYGENASE"/>
    <property type="match status" value="1"/>
</dbReference>
<gene>
    <name evidence="6" type="ORF">IM725_15185</name>
</gene>
<sequence>MPAVPARTPDTTLNEDRQALLDRLLAVRAESLARAARLTPEDQCVQSMPDASPTKWHLAHTSWFFEAVVLAPHQPGYRAFDERFAHLFNSYYESLGPRHPRPQRGLLTRPGHAEVLRFRAHVDEALARFAQEAGAQAWAAAEPLLALGLQHEQQHQELMYTDILHAFWCNPLLPAVLPAGPVASLAAAPAPLRWLDHAGGVAAIGHEGSGFAFDNERPRHPVMLAPHAIADRLVSCGEYAAFVADGGYERASLWLSDGWAAVQQGGWRHPAYWIAPGDPRAPADHWQVFGLHGVRPLDPGEPVMQLSFYEAMAYAEWAGARLPTEAEWEHACAGPGFRQAASHAWQWTRSAYEPYPGFRPWAGAVGEYNGKFMVGQQVLRGASLATPAGHARPTYRNFFPPAARWQFSGLRLAKDLAC</sequence>
<dbReference type="Gene3D" id="3.90.1580.10">
    <property type="entry name" value="paralog of FGE (formylglycine-generating enzyme)"/>
    <property type="match status" value="2"/>
</dbReference>